<dbReference type="Proteomes" id="UP000684084">
    <property type="component" value="Unassembled WGS sequence"/>
</dbReference>
<evidence type="ECO:0000313" key="1">
    <source>
        <dbReference type="EMBL" id="CAB5302979.1"/>
    </source>
</evidence>
<dbReference type="AlphaFoldDB" id="A0A916DXR7"/>
<gene>
    <name evidence="1" type="ORF">CHRIB12_LOCUS1001</name>
</gene>
<protein>
    <submittedName>
        <fullName evidence="1">Uncharacterized protein</fullName>
    </submittedName>
</protein>
<dbReference type="EMBL" id="CAGKOT010000001">
    <property type="protein sequence ID" value="CAB5302979.1"/>
    <property type="molecule type" value="Genomic_DNA"/>
</dbReference>
<comment type="caution">
    <text evidence="1">The sequence shown here is derived from an EMBL/GenBank/DDBJ whole genome shotgun (WGS) entry which is preliminary data.</text>
</comment>
<dbReference type="OrthoDB" id="2390898at2759"/>
<evidence type="ECO:0000313" key="2">
    <source>
        <dbReference type="Proteomes" id="UP000684084"/>
    </source>
</evidence>
<name>A0A916DXR7_9GLOM</name>
<reference evidence="1" key="1">
    <citation type="submission" date="2020-05" db="EMBL/GenBank/DDBJ databases">
        <authorList>
            <person name="Rincon C."/>
            <person name="Sanders R I."/>
            <person name="Robbins C."/>
            <person name="Chaturvedi A."/>
        </authorList>
    </citation>
    <scope>NUCLEOTIDE SEQUENCE</scope>
    <source>
        <strain evidence="1">CHB12</strain>
    </source>
</reference>
<organism evidence="1 2">
    <name type="scientific">Rhizophagus irregularis</name>
    <dbReference type="NCBI Taxonomy" id="588596"/>
    <lineage>
        <taxon>Eukaryota</taxon>
        <taxon>Fungi</taxon>
        <taxon>Fungi incertae sedis</taxon>
        <taxon>Mucoromycota</taxon>
        <taxon>Glomeromycotina</taxon>
        <taxon>Glomeromycetes</taxon>
        <taxon>Glomerales</taxon>
        <taxon>Glomeraceae</taxon>
        <taxon>Rhizophagus</taxon>
    </lineage>
</organism>
<sequence>MKTVNVLTFNIINHRLFQLVVLPEHNLGSGLTFRGPFSQSSPSSSPPVSFSRTSSLPQHLQLLSAEKEWMHRASIQGPVRTSYFSNFSVASNGSDL</sequence>
<accession>A0A916DXR7</accession>
<proteinExistence type="predicted"/>